<dbReference type="SUPFAM" id="SSF50978">
    <property type="entry name" value="WD40 repeat-like"/>
    <property type="match status" value="1"/>
</dbReference>
<dbReference type="Proteomes" id="UP000683000">
    <property type="component" value="Unassembled WGS sequence"/>
</dbReference>
<gene>
    <name evidence="4" type="ORF">JVT61DRAFT_15067</name>
</gene>
<feature type="repeat" description="WD" evidence="1">
    <location>
        <begin position="105"/>
        <end position="146"/>
    </location>
</feature>
<evidence type="ECO:0000256" key="2">
    <source>
        <dbReference type="SAM" id="MobiDB-lite"/>
    </source>
</evidence>
<keyword evidence="1" id="KW-0853">WD repeat</keyword>
<reference evidence="4" key="1">
    <citation type="submission" date="2021-03" db="EMBL/GenBank/DDBJ databases">
        <title>Evolutionary innovations through gain and loss of genes in the ectomycorrhizal Boletales.</title>
        <authorList>
            <person name="Wu G."/>
            <person name="Miyauchi S."/>
            <person name="Morin E."/>
            <person name="Yang Z.-L."/>
            <person name="Xu J."/>
            <person name="Martin F.M."/>
        </authorList>
    </citation>
    <scope>NUCLEOTIDE SEQUENCE</scope>
    <source>
        <strain evidence="4">BR01</strain>
    </source>
</reference>
<dbReference type="SUPFAM" id="SSF48452">
    <property type="entry name" value="TPR-like"/>
    <property type="match status" value="2"/>
</dbReference>
<protein>
    <recommendedName>
        <fullName evidence="3">Heterokaryon incompatibility domain-containing protein</fullName>
    </recommendedName>
</protein>
<evidence type="ECO:0000313" key="4">
    <source>
        <dbReference type="EMBL" id="KAG6377282.1"/>
    </source>
</evidence>
<dbReference type="Pfam" id="PF06985">
    <property type="entry name" value="HET"/>
    <property type="match status" value="1"/>
</dbReference>
<dbReference type="InterPro" id="IPR015943">
    <property type="entry name" value="WD40/YVTN_repeat-like_dom_sf"/>
</dbReference>
<dbReference type="InterPro" id="IPR001680">
    <property type="entry name" value="WD40_rpt"/>
</dbReference>
<feature type="compositionally biased region" description="Acidic residues" evidence="2">
    <location>
        <begin position="1129"/>
        <end position="1140"/>
    </location>
</feature>
<sequence length="1220" mass="135776">MSSTEKGGSRMIEIKTQHKIYSVLFAEDGKQVLSGGVEGMLRRWRVEDGQEVGEPIRTKGAEIYATALSLDGKWLVCGLRRLNLNDGGTDVSVWDAQTQKKVLDIHGHTNTVFSVDISPDSTKFATGSVDQHVFIHSITTGERRVGPLKHDGWVVAVRFSPNGDRLATATGHETDTKSIRIYDSDNGQQLLNIPCCFWHSISSPLAWSVDGRQLFAASFSEVRRFDTSSGTLLNKWAIPGDPRAYSIVLARNQKFAVAVTLKSLFFWDTSTGQQIGSVIELTNKVWSISTSPNDDHIVTGEENGKVTIRSLRDILPSSYLTVDVNLPFMCISNSAFESWTQSDLTRVEELLNEELICPTIPFFHARALAYRALVRTRSKHWDTAVDDAYKSITVKPSIIGYIAHAIALAGGGDYESAMEVFDLVFSNGLPTEGNLLLLVKAIIFFQHGKYDSAISRVDRLIDTVDHDQSPYITVGAQMFLLREAKSMKGGDHERAVDLFKRAKEAIPVQKGPYLVVISLIFGWNFDRLSTEIQLVLSKAVYTMVDTLGEGALTTEMIAGWDPDVVETCTTKFESSGDEAARSNDLKRAIARYSAALFLNPPRPAGILVKRSTARGVLGLWEDALKDADEAIKGDSSSPWGYERRYAALHELRRYDDAMSSFVRMHSLIESSPDPHACQLAKKYISPSQSETAIDNVVRGVSKISPLVLIDIRNGRLCNEPERAHIFKSEPEFKGLVCSMTQALDDGRIQQVVEEFFRYVMLSHVWQGKEPLFQDVNQAGSVLELGSSPLNDKLRNFCEVVRTDGYRWAWSDTCCIDKTISTVLNQSLKMMYKWYEASAATFVLLEDVTSPSTRGGLKHSKWLTRAWTSQELLAPIVIRFYSRDWQPYLGDAQPNHKEAPEIMEELADAIGVARNIITAFNPDSLGVREKLRLASTRKATVDEDIAYSLIGMFKSDIRPEYGEGDAALGHLLEEIVARSGGVTVLAWNGKSSSYNSCLPVSLEVYSQPPGSLPPITDTDMDERVAGLGNTLSQTDAVLIHDRVTRFPPARFANRRLHLPCIIFTVRRLGIQSFTSGLENHYRGKVSGIGDVEFRTSDRLPVAEPRKLIFVHPWIRELRDPHDGFTWGMTADDDDDESDPETESGSAPASPLHAVPTAVMDDYTRALRLVVRLQQPFHALLLEQQPNGEFKRVATEHEIVIPGIKDPHTFSRDVQTGVVEVL</sequence>
<dbReference type="SMART" id="SM00320">
    <property type="entry name" value="WD40"/>
    <property type="match status" value="4"/>
</dbReference>
<feature type="region of interest" description="Disordered" evidence="2">
    <location>
        <begin position="1124"/>
        <end position="1151"/>
    </location>
</feature>
<dbReference type="AlphaFoldDB" id="A0A8I2YTV8"/>
<evidence type="ECO:0000259" key="3">
    <source>
        <dbReference type="Pfam" id="PF06985"/>
    </source>
</evidence>
<dbReference type="Gene3D" id="1.25.40.10">
    <property type="entry name" value="Tetratricopeptide repeat domain"/>
    <property type="match status" value="2"/>
</dbReference>
<dbReference type="PANTHER" id="PTHR10622">
    <property type="entry name" value="HET DOMAIN-CONTAINING PROTEIN"/>
    <property type="match status" value="1"/>
</dbReference>
<dbReference type="PROSITE" id="PS50082">
    <property type="entry name" value="WD_REPEATS_2"/>
    <property type="match status" value="2"/>
</dbReference>
<dbReference type="Pfam" id="PF00400">
    <property type="entry name" value="WD40"/>
    <property type="match status" value="2"/>
</dbReference>
<dbReference type="InterPro" id="IPR011990">
    <property type="entry name" value="TPR-like_helical_dom_sf"/>
</dbReference>
<evidence type="ECO:0000313" key="5">
    <source>
        <dbReference type="Proteomes" id="UP000683000"/>
    </source>
</evidence>
<comment type="caution">
    <text evidence="4">The sequence shown here is derived from an EMBL/GenBank/DDBJ whole genome shotgun (WGS) entry which is preliminary data.</text>
</comment>
<feature type="repeat" description="WD" evidence="1">
    <location>
        <begin position="20"/>
        <end position="54"/>
    </location>
</feature>
<name>A0A8I2YTV8_9AGAM</name>
<accession>A0A8I2YTV8</accession>
<dbReference type="OrthoDB" id="2682234at2759"/>
<proteinExistence type="predicted"/>
<organism evidence="4 5">
    <name type="scientific">Boletus reticuloceps</name>
    <dbReference type="NCBI Taxonomy" id="495285"/>
    <lineage>
        <taxon>Eukaryota</taxon>
        <taxon>Fungi</taxon>
        <taxon>Dikarya</taxon>
        <taxon>Basidiomycota</taxon>
        <taxon>Agaricomycotina</taxon>
        <taxon>Agaricomycetes</taxon>
        <taxon>Agaricomycetidae</taxon>
        <taxon>Boletales</taxon>
        <taxon>Boletineae</taxon>
        <taxon>Boletaceae</taxon>
        <taxon>Boletoideae</taxon>
        <taxon>Boletus</taxon>
    </lineage>
</organism>
<feature type="domain" description="Heterokaryon incompatibility" evidence="3">
    <location>
        <begin position="758"/>
        <end position="849"/>
    </location>
</feature>
<dbReference type="InterPro" id="IPR010730">
    <property type="entry name" value="HET"/>
</dbReference>
<keyword evidence="5" id="KW-1185">Reference proteome</keyword>
<dbReference type="InterPro" id="IPR036322">
    <property type="entry name" value="WD40_repeat_dom_sf"/>
</dbReference>
<evidence type="ECO:0000256" key="1">
    <source>
        <dbReference type="PROSITE-ProRule" id="PRU00221"/>
    </source>
</evidence>
<dbReference type="PANTHER" id="PTHR10622:SF10">
    <property type="entry name" value="HET DOMAIN-CONTAINING PROTEIN"/>
    <property type="match status" value="1"/>
</dbReference>
<dbReference type="Gene3D" id="2.130.10.10">
    <property type="entry name" value="YVTN repeat-like/Quinoprotein amine dehydrogenase"/>
    <property type="match status" value="2"/>
</dbReference>
<dbReference type="EMBL" id="JAGFBS010000009">
    <property type="protein sequence ID" value="KAG6377282.1"/>
    <property type="molecule type" value="Genomic_DNA"/>
</dbReference>